<reference evidence="2" key="1">
    <citation type="journal article" date="2020" name="Stud. Mycol.">
        <title>101 Dothideomycetes genomes: a test case for predicting lifestyles and emergence of pathogens.</title>
        <authorList>
            <person name="Haridas S."/>
            <person name="Albert R."/>
            <person name="Binder M."/>
            <person name="Bloem J."/>
            <person name="Labutti K."/>
            <person name="Salamov A."/>
            <person name="Andreopoulos B."/>
            <person name="Baker S."/>
            <person name="Barry K."/>
            <person name="Bills G."/>
            <person name="Bluhm B."/>
            <person name="Cannon C."/>
            <person name="Castanera R."/>
            <person name="Culley D."/>
            <person name="Daum C."/>
            <person name="Ezra D."/>
            <person name="Gonzalez J."/>
            <person name="Henrissat B."/>
            <person name="Kuo A."/>
            <person name="Liang C."/>
            <person name="Lipzen A."/>
            <person name="Lutzoni F."/>
            <person name="Magnuson J."/>
            <person name="Mondo S."/>
            <person name="Nolan M."/>
            <person name="Ohm R."/>
            <person name="Pangilinan J."/>
            <person name="Park H.-J."/>
            <person name="Ramirez L."/>
            <person name="Alfaro M."/>
            <person name="Sun H."/>
            <person name="Tritt A."/>
            <person name="Yoshinaga Y."/>
            <person name="Zwiers L.-H."/>
            <person name="Turgeon B."/>
            <person name="Goodwin S."/>
            <person name="Spatafora J."/>
            <person name="Crous P."/>
            <person name="Grigoriev I."/>
        </authorList>
    </citation>
    <scope>NUCLEOTIDE SEQUENCE</scope>
    <source>
        <strain evidence="2">CBS 113979</strain>
    </source>
</reference>
<dbReference type="PANTHER" id="PTHR10378">
    <property type="entry name" value="LIM DOMAIN-BINDING PROTEIN"/>
    <property type="match status" value="1"/>
</dbReference>
<dbReference type="InterPro" id="IPR029005">
    <property type="entry name" value="LIM-bd/SEUSS"/>
</dbReference>
<accession>A0A6G1HEB5</accession>
<dbReference type="AlphaFoldDB" id="A0A6G1HEB5"/>
<dbReference type="OrthoDB" id="774557at2759"/>
<feature type="compositionally biased region" description="Polar residues" evidence="1">
    <location>
        <begin position="479"/>
        <end position="489"/>
    </location>
</feature>
<feature type="region of interest" description="Disordered" evidence="1">
    <location>
        <begin position="474"/>
        <end position="505"/>
    </location>
</feature>
<feature type="compositionally biased region" description="Low complexity" evidence="1">
    <location>
        <begin position="657"/>
        <end position="669"/>
    </location>
</feature>
<feature type="region of interest" description="Disordered" evidence="1">
    <location>
        <begin position="1"/>
        <end position="64"/>
    </location>
</feature>
<evidence type="ECO:0000313" key="2">
    <source>
        <dbReference type="EMBL" id="KAF1991414.1"/>
    </source>
</evidence>
<name>A0A6G1HEB5_9PEZI</name>
<dbReference type="Proteomes" id="UP000800041">
    <property type="component" value="Unassembled WGS sequence"/>
</dbReference>
<dbReference type="Pfam" id="PF01803">
    <property type="entry name" value="LIM_bind"/>
    <property type="match status" value="1"/>
</dbReference>
<keyword evidence="3" id="KW-1185">Reference proteome</keyword>
<feature type="region of interest" description="Disordered" evidence="1">
    <location>
        <begin position="631"/>
        <end position="709"/>
    </location>
</feature>
<dbReference type="EMBL" id="ML977139">
    <property type="protein sequence ID" value="KAF1991414.1"/>
    <property type="molecule type" value="Genomic_DNA"/>
</dbReference>
<evidence type="ECO:0008006" key="4">
    <source>
        <dbReference type="Google" id="ProtNLM"/>
    </source>
</evidence>
<evidence type="ECO:0000313" key="3">
    <source>
        <dbReference type="Proteomes" id="UP000800041"/>
    </source>
</evidence>
<organism evidence="2 3">
    <name type="scientific">Aulographum hederae CBS 113979</name>
    <dbReference type="NCBI Taxonomy" id="1176131"/>
    <lineage>
        <taxon>Eukaryota</taxon>
        <taxon>Fungi</taxon>
        <taxon>Dikarya</taxon>
        <taxon>Ascomycota</taxon>
        <taxon>Pezizomycotina</taxon>
        <taxon>Dothideomycetes</taxon>
        <taxon>Pleosporomycetidae</taxon>
        <taxon>Aulographales</taxon>
        <taxon>Aulographaceae</taxon>
    </lineage>
</organism>
<feature type="compositionally biased region" description="Low complexity" evidence="1">
    <location>
        <begin position="224"/>
        <end position="235"/>
    </location>
</feature>
<feature type="compositionally biased region" description="Low complexity" evidence="1">
    <location>
        <begin position="151"/>
        <end position="209"/>
    </location>
</feature>
<feature type="compositionally biased region" description="Low complexity" evidence="1">
    <location>
        <begin position="7"/>
        <end position="17"/>
    </location>
</feature>
<gene>
    <name evidence="2" type="ORF">K402DRAFT_400156</name>
</gene>
<protein>
    <recommendedName>
        <fullName evidence="4">LIM-domain-containing protein</fullName>
    </recommendedName>
</protein>
<evidence type="ECO:0000256" key="1">
    <source>
        <dbReference type="SAM" id="MobiDB-lite"/>
    </source>
</evidence>
<feature type="compositionally biased region" description="Low complexity" evidence="1">
    <location>
        <begin position="243"/>
        <end position="299"/>
    </location>
</feature>
<proteinExistence type="predicted"/>
<sequence>MPPGQPIPGHGQHMGQPMLHPGASGPNGPHVSQAGPLMPGMHPGVGPGGPSAHALQHLTPGGGNYQQQLQMQQAMAGNPALANMLQGHQQQQQFLQQQQHQRMMQQQAQQQHGQGMPMQFNPAMAQRFAQMQQQSGHPGIPPGVNLTPNLQQQMQHQRMMQQQAQQHQQQQAMANQQQVPMQHAPSQSSNQGAQQQPPNSQPQGPQGQQTPMRPQSRMAGPHEAQNSPAQQSGPPQGQPQPAPVQVNPQQQGQQQPQPQQQQPQQSAQQQPQGPPQQGQQGPQGPQGQPTPQAAQGVAQTNRQMQMMNAMQNRQNQAQRPNGATIMKLLQFANHLGGFRLGPEAPNSMKHWQQFTGAHFSDTGSIDYTCKAMTDDSVKRFEICNASLARYFFSHFEGGVEHIQIMIDGASEKEFPNGMHCVEASRARFFYWYKNKTQIVSSGKMTVVYNQNDLIDRLEFKTESCEQFVPRQVIEEKAQASPNQKQSPRMTKTGKQRPQPKPATPSIALSELPAAPITDWGVASSVQSFLEINETMTRMQELMSFSQQHPDLTPSQSLNRLVANYAANPAPAMTQNGTNVNPAGQMQGQVGGGNMAQNFMNMSPALQNQMLPGQMNGSPHISNVNLNAANLGAAHTPSPAQTHMAAPKMAAQHSQQGTSSTLSNASANTSPNINNKRRRSTVKEEDGEPNGTAKVKASPRIGNNAKRTKG</sequence>
<feature type="region of interest" description="Disordered" evidence="1">
    <location>
        <begin position="128"/>
        <end position="299"/>
    </location>
</feature>